<feature type="domain" description="PIN" evidence="1">
    <location>
        <begin position="3"/>
        <end position="116"/>
    </location>
</feature>
<keyword evidence="3" id="KW-1185">Reference proteome</keyword>
<dbReference type="EMBL" id="VLLN01000001">
    <property type="protein sequence ID" value="TWJ33497.1"/>
    <property type="molecule type" value="Genomic_DNA"/>
</dbReference>
<dbReference type="Proteomes" id="UP000319449">
    <property type="component" value="Unassembled WGS sequence"/>
</dbReference>
<protein>
    <submittedName>
        <fullName evidence="2">Ribonuclease VapC</fullName>
    </submittedName>
</protein>
<gene>
    <name evidence="2" type="ORF">JN12_00171</name>
</gene>
<dbReference type="RefSeq" id="WP_145017120.1">
    <property type="nucleotide sequence ID" value="NZ_VLLN01000001.1"/>
</dbReference>
<dbReference type="Pfam" id="PF01850">
    <property type="entry name" value="PIN"/>
    <property type="match status" value="1"/>
</dbReference>
<comment type="caution">
    <text evidence="2">The sequence shown here is derived from an EMBL/GenBank/DDBJ whole genome shotgun (WGS) entry which is preliminary data.</text>
</comment>
<reference evidence="2 3" key="1">
    <citation type="submission" date="2019-07" db="EMBL/GenBank/DDBJ databases">
        <title>Genomic Encyclopedia of Archaeal and Bacterial Type Strains, Phase II (KMG-II): from individual species to whole genera.</title>
        <authorList>
            <person name="Goeker M."/>
        </authorList>
    </citation>
    <scope>NUCLEOTIDE SEQUENCE [LARGE SCALE GENOMIC DNA]</scope>
    <source>
        <strain evidence="2 3">ATCC BAA-1139</strain>
    </source>
</reference>
<dbReference type="InterPro" id="IPR002716">
    <property type="entry name" value="PIN_dom"/>
</dbReference>
<dbReference type="Gene3D" id="3.40.50.1010">
    <property type="entry name" value="5'-nuclease"/>
    <property type="match status" value="1"/>
</dbReference>
<name>A0A562WSY2_9BACT</name>
<sequence length="135" mass="14752">MRYVLDACAILALIKNGDGAVMVRQALESGGNTCLVHAVNICEVYYDCLRCYGLEPAEKLLANLDKAGLVIRNDMDAEFWKAAGSLKARGRISLADCFAVVLAVREDAVMLTSDRHEFEPLLAISGFPATVQFIR</sequence>
<dbReference type="InterPro" id="IPR029060">
    <property type="entry name" value="PIN-like_dom_sf"/>
</dbReference>
<dbReference type="OrthoDB" id="7061521at2"/>
<evidence type="ECO:0000313" key="2">
    <source>
        <dbReference type="EMBL" id="TWJ33497.1"/>
    </source>
</evidence>
<accession>A0A562WSY2</accession>
<organism evidence="2 3">
    <name type="scientific">Geobacter argillaceus</name>
    <dbReference type="NCBI Taxonomy" id="345631"/>
    <lineage>
        <taxon>Bacteria</taxon>
        <taxon>Pseudomonadati</taxon>
        <taxon>Thermodesulfobacteriota</taxon>
        <taxon>Desulfuromonadia</taxon>
        <taxon>Geobacterales</taxon>
        <taxon>Geobacteraceae</taxon>
        <taxon>Geobacter</taxon>
    </lineage>
</organism>
<evidence type="ECO:0000313" key="3">
    <source>
        <dbReference type="Proteomes" id="UP000319449"/>
    </source>
</evidence>
<evidence type="ECO:0000259" key="1">
    <source>
        <dbReference type="Pfam" id="PF01850"/>
    </source>
</evidence>
<dbReference type="SUPFAM" id="SSF88723">
    <property type="entry name" value="PIN domain-like"/>
    <property type="match status" value="1"/>
</dbReference>
<dbReference type="AlphaFoldDB" id="A0A562WSY2"/>
<proteinExistence type="predicted"/>
<dbReference type="CDD" id="cd18689">
    <property type="entry name" value="PIN_VapC-like"/>
    <property type="match status" value="1"/>
</dbReference>